<sequence>MFVCIQHFHSGKPDHESQGSDTDWAPSLHLEHTQVKATTPEVAGVDSISAAVILNDHDYCLSPSDGERSLDCQSPDSVPSEFVYTKENEGPEEKMKRVDQPFLLKRGSEDDQDSLLPHKKQRSLAKKLSDKERDKTRISIGPAFPRWRELREQKQLQFDWQLAFFFLDRYQWERRRENWVSKPLFQPSHDPPEHLLNCSAEHCPGTSRAKENIPVPKKANDEPHQSHRQLQAEYGYLRQELDALQAENQMLKEELEKSKFSYANVKCNARQLLFFTGFTSVIFHWLLTKINDSVERISQKLSQEDHLLVVLMKLRLGLNNTDLAYRFNESTTTISNIIRSWIPTMAIILRPLIKWPSREAIRRNMPDIFDPNFTKCRCIVDFAEISIARPSNLTARAQTWSTYKHNNTIKYLIAFTPAGAISFLSPGWGGQVSDRQITYDSGFLGRLEPRDQIIAERVFQIRSELAAQGATFRIPHFARRKKQLSAHELETSRQLSRVRIHVERVLGRWKDFKILQSVIPLSQVDMLDDVVVLCSALTNLCKSVVPKSKQ</sequence>
<dbReference type="AlphaFoldDB" id="A0A3Q2PCF0"/>
<organism evidence="7 8">
    <name type="scientific">Fundulus heteroclitus</name>
    <name type="common">Killifish</name>
    <name type="synonym">Mummichog</name>
    <dbReference type="NCBI Taxonomy" id="8078"/>
    <lineage>
        <taxon>Eukaryota</taxon>
        <taxon>Metazoa</taxon>
        <taxon>Chordata</taxon>
        <taxon>Craniata</taxon>
        <taxon>Vertebrata</taxon>
        <taxon>Euteleostomi</taxon>
        <taxon>Actinopterygii</taxon>
        <taxon>Neopterygii</taxon>
        <taxon>Teleostei</taxon>
        <taxon>Neoteleostei</taxon>
        <taxon>Acanthomorphata</taxon>
        <taxon>Ovalentaria</taxon>
        <taxon>Atherinomorphae</taxon>
        <taxon>Cyprinodontiformes</taxon>
        <taxon>Fundulidae</taxon>
        <taxon>Fundulus</taxon>
    </lineage>
</organism>
<dbReference type="GeneTree" id="ENSGT00940000164249"/>
<feature type="domain" description="DDE Tnp4" evidence="5">
    <location>
        <begin position="380"/>
        <end position="539"/>
    </location>
</feature>
<comment type="cofactor">
    <cofactor evidence="1">
        <name>a divalent metal cation</name>
        <dbReference type="ChEBI" id="CHEBI:60240"/>
    </cofactor>
</comment>
<keyword evidence="8" id="KW-1185">Reference proteome</keyword>
<dbReference type="GO" id="GO:0046872">
    <property type="term" value="F:metal ion binding"/>
    <property type="evidence" value="ECO:0007669"/>
    <property type="project" value="UniProtKB-KW"/>
</dbReference>
<evidence type="ECO:0000256" key="1">
    <source>
        <dbReference type="ARBA" id="ARBA00001968"/>
    </source>
</evidence>
<feature type="region of interest" description="Disordered" evidence="4">
    <location>
        <begin position="107"/>
        <end position="134"/>
    </location>
</feature>
<dbReference type="Pfam" id="PF13359">
    <property type="entry name" value="DDE_Tnp_4"/>
    <property type="match status" value="1"/>
</dbReference>
<feature type="coiled-coil region" evidence="3">
    <location>
        <begin position="227"/>
        <end position="261"/>
    </location>
</feature>
<feature type="compositionally biased region" description="Basic and acidic residues" evidence="4">
    <location>
        <begin position="84"/>
        <end position="95"/>
    </location>
</feature>
<dbReference type="Proteomes" id="UP000265000">
    <property type="component" value="Unplaced"/>
</dbReference>
<dbReference type="Ensembl" id="ENSFHET00000017061.1">
    <property type="protein sequence ID" value="ENSFHEP00000010371.1"/>
    <property type="gene ID" value="ENSFHEG00000011680.1"/>
</dbReference>
<name>A0A3Q2PCF0_FUNHE</name>
<evidence type="ECO:0000259" key="5">
    <source>
        <dbReference type="Pfam" id="PF13359"/>
    </source>
</evidence>
<proteinExistence type="predicted"/>
<dbReference type="STRING" id="8078.ENSFHEP00000010371"/>
<dbReference type="InterPro" id="IPR027805">
    <property type="entry name" value="Transposase_HTH_dom"/>
</dbReference>
<reference evidence="7" key="2">
    <citation type="submission" date="2025-09" db="UniProtKB">
        <authorList>
            <consortium name="Ensembl"/>
        </authorList>
    </citation>
    <scope>IDENTIFICATION</scope>
</reference>
<dbReference type="InterPro" id="IPR027806">
    <property type="entry name" value="HARBI1_dom"/>
</dbReference>
<evidence type="ECO:0000256" key="2">
    <source>
        <dbReference type="ARBA" id="ARBA00022723"/>
    </source>
</evidence>
<feature type="region of interest" description="Disordered" evidence="4">
    <location>
        <begin position="65"/>
        <end position="95"/>
    </location>
</feature>
<dbReference type="PANTHER" id="PTHR23080">
    <property type="entry name" value="THAP DOMAIN PROTEIN"/>
    <property type="match status" value="1"/>
</dbReference>
<keyword evidence="2" id="KW-0479">Metal-binding</keyword>
<feature type="domain" description="Transposase Helix-turn-helix" evidence="6">
    <location>
        <begin position="299"/>
        <end position="350"/>
    </location>
</feature>
<dbReference type="Pfam" id="PF13613">
    <property type="entry name" value="HTH_Tnp_4"/>
    <property type="match status" value="1"/>
</dbReference>
<evidence type="ECO:0000256" key="4">
    <source>
        <dbReference type="SAM" id="MobiDB-lite"/>
    </source>
</evidence>
<evidence type="ECO:0000259" key="6">
    <source>
        <dbReference type="Pfam" id="PF13613"/>
    </source>
</evidence>
<accession>A0A3Q2PCF0</accession>
<evidence type="ECO:0000313" key="8">
    <source>
        <dbReference type="Proteomes" id="UP000265000"/>
    </source>
</evidence>
<keyword evidence="3" id="KW-0175">Coiled coil</keyword>
<evidence type="ECO:0000313" key="7">
    <source>
        <dbReference type="Ensembl" id="ENSFHEP00000010371.1"/>
    </source>
</evidence>
<reference evidence="7" key="1">
    <citation type="submission" date="2025-08" db="UniProtKB">
        <authorList>
            <consortium name="Ensembl"/>
        </authorList>
    </citation>
    <scope>IDENTIFICATION</scope>
</reference>
<evidence type="ECO:0000256" key="3">
    <source>
        <dbReference type="SAM" id="Coils"/>
    </source>
</evidence>
<protein>
    <submittedName>
        <fullName evidence="7">Uncharacterized LOC105928197</fullName>
    </submittedName>
</protein>